<reference evidence="1 2" key="1">
    <citation type="submission" date="2016-10" db="EMBL/GenBank/DDBJ databases">
        <authorList>
            <person name="de Groot N.N."/>
        </authorList>
    </citation>
    <scope>NUCLEOTIDE SEQUENCE [LARGE SCALE GENOMIC DNA]</scope>
    <source>
        <strain evidence="1 2">DSM 2895</strain>
    </source>
</reference>
<evidence type="ECO:0000313" key="1">
    <source>
        <dbReference type="EMBL" id="SDK57123.1"/>
    </source>
</evidence>
<dbReference type="EMBL" id="FNED01000074">
    <property type="protein sequence ID" value="SDK57123.1"/>
    <property type="molecule type" value="Genomic_DNA"/>
</dbReference>
<evidence type="ECO:0000313" key="2">
    <source>
        <dbReference type="Proteomes" id="UP000182836"/>
    </source>
</evidence>
<proteinExistence type="predicted"/>
<dbReference type="Proteomes" id="UP000182836">
    <property type="component" value="Unassembled WGS sequence"/>
</dbReference>
<dbReference type="RefSeq" id="WP_158502500.1">
    <property type="nucleotide sequence ID" value="NZ_BJOA01000339.1"/>
</dbReference>
<protein>
    <submittedName>
        <fullName evidence="1">Uncharacterized protein</fullName>
    </submittedName>
</protein>
<organism evidence="1 2">
    <name type="scientific">Aneurinibacillus migulanus</name>
    <name type="common">Bacillus migulanus</name>
    <dbReference type="NCBI Taxonomy" id="47500"/>
    <lineage>
        <taxon>Bacteria</taxon>
        <taxon>Bacillati</taxon>
        <taxon>Bacillota</taxon>
        <taxon>Bacilli</taxon>
        <taxon>Bacillales</taxon>
        <taxon>Paenibacillaceae</taxon>
        <taxon>Aneurinibacillus group</taxon>
        <taxon>Aneurinibacillus</taxon>
    </lineage>
</organism>
<dbReference type="GeneID" id="43759305"/>
<gene>
    <name evidence="1" type="ORF">SAMN04487909_1747</name>
</gene>
<accession>A0A1G9CZW0</accession>
<sequence length="55" mass="6259">MKLALKEDLQQQMIAIAVLDMLEQGEKVHDIADVTQKIVGEVWYGYIAQQNEKKG</sequence>
<name>A0A1G9CZW0_ANEMI</name>
<dbReference type="AlphaFoldDB" id="A0A1G9CZW0"/>